<gene>
    <name evidence="1" type="ORF">PHYBLDRAFT_158111</name>
</gene>
<dbReference type="OrthoDB" id="2263392at2759"/>
<evidence type="ECO:0000313" key="2">
    <source>
        <dbReference type="Proteomes" id="UP000077315"/>
    </source>
</evidence>
<sequence>MNSLSVCYENKPGHLDSLSGLSEDQTTVVFTSSEEAIKNWRKSIQKMIKGVGRSNAEMKKKVEQTMKLIELNLQII</sequence>
<protein>
    <submittedName>
        <fullName evidence="1">Uncharacterized protein</fullName>
    </submittedName>
</protein>
<dbReference type="InParanoid" id="A0A162PYP4"/>
<dbReference type="VEuPathDB" id="FungiDB:PHYBLDRAFT_158111"/>
<accession>A0A162PYP4</accession>
<reference evidence="2" key="1">
    <citation type="submission" date="2015-06" db="EMBL/GenBank/DDBJ databases">
        <title>Expansion of signal transduction pathways in fungi by whole-genome duplication.</title>
        <authorList>
            <consortium name="DOE Joint Genome Institute"/>
            <person name="Corrochano L.M."/>
            <person name="Kuo A."/>
            <person name="Marcet-Houben M."/>
            <person name="Polaino S."/>
            <person name="Salamov A."/>
            <person name="Villalobos J.M."/>
            <person name="Alvarez M.I."/>
            <person name="Avalos J."/>
            <person name="Benito E.P."/>
            <person name="Benoit I."/>
            <person name="Burger G."/>
            <person name="Camino L.P."/>
            <person name="Canovas D."/>
            <person name="Cerda-Olmedo E."/>
            <person name="Cheng J.-F."/>
            <person name="Dominguez A."/>
            <person name="Elias M."/>
            <person name="Eslava A.P."/>
            <person name="Glaser F."/>
            <person name="Grimwood J."/>
            <person name="Gutierrez G."/>
            <person name="Heitman J."/>
            <person name="Henrissat B."/>
            <person name="Iturriaga E.A."/>
            <person name="Lang B.F."/>
            <person name="Lavin J.L."/>
            <person name="Lee S."/>
            <person name="Li W."/>
            <person name="Lindquist E."/>
            <person name="Lopez-Garcia S."/>
            <person name="Luque E.M."/>
            <person name="Marcos A.T."/>
            <person name="Martin J."/>
            <person name="McCluskey K."/>
            <person name="Medina H.R."/>
            <person name="Miralles-Duran A."/>
            <person name="Miyazaki A."/>
            <person name="Munoz-Torres E."/>
            <person name="Oguiza J.A."/>
            <person name="Ohm R."/>
            <person name="Olmedo M."/>
            <person name="Orejas M."/>
            <person name="Ortiz-Castellanos L."/>
            <person name="Pisabarro A.G."/>
            <person name="Rodriguez-Romero J."/>
            <person name="Ruiz-Herrera J."/>
            <person name="Ruiz-Vazquez R."/>
            <person name="Sanz C."/>
            <person name="Schackwitz W."/>
            <person name="Schmutz J."/>
            <person name="Shahriari M."/>
            <person name="Shelest E."/>
            <person name="Silva-Franco F."/>
            <person name="Soanes D."/>
            <person name="Syed K."/>
            <person name="Tagua V.G."/>
            <person name="Talbot N.J."/>
            <person name="Thon M."/>
            <person name="De vries R.P."/>
            <person name="Wiebenga A."/>
            <person name="Yadav J.S."/>
            <person name="Braun E.L."/>
            <person name="Baker S."/>
            <person name="Garre V."/>
            <person name="Horwitz B."/>
            <person name="Torres-Martinez S."/>
            <person name="Idnurm A."/>
            <person name="Herrera-Estrella A."/>
            <person name="Gabaldon T."/>
            <person name="Grigoriev I.V."/>
        </authorList>
    </citation>
    <scope>NUCLEOTIDE SEQUENCE [LARGE SCALE GENOMIC DNA]</scope>
    <source>
        <strain evidence="2">NRRL 1555(-)</strain>
    </source>
</reference>
<proteinExistence type="predicted"/>
<dbReference type="Proteomes" id="UP000077315">
    <property type="component" value="Unassembled WGS sequence"/>
</dbReference>
<dbReference type="GeneID" id="28994643"/>
<dbReference type="EMBL" id="KV440975">
    <property type="protein sequence ID" value="OAD77217.1"/>
    <property type="molecule type" value="Genomic_DNA"/>
</dbReference>
<dbReference type="AlphaFoldDB" id="A0A162PYP4"/>
<keyword evidence="2" id="KW-1185">Reference proteome</keyword>
<dbReference type="RefSeq" id="XP_018295257.1">
    <property type="nucleotide sequence ID" value="XM_018433737.1"/>
</dbReference>
<evidence type="ECO:0000313" key="1">
    <source>
        <dbReference type="EMBL" id="OAD77217.1"/>
    </source>
</evidence>
<organism evidence="1 2">
    <name type="scientific">Phycomyces blakesleeanus (strain ATCC 8743b / DSM 1359 / FGSC 10004 / NBRC 33097 / NRRL 1555)</name>
    <dbReference type="NCBI Taxonomy" id="763407"/>
    <lineage>
        <taxon>Eukaryota</taxon>
        <taxon>Fungi</taxon>
        <taxon>Fungi incertae sedis</taxon>
        <taxon>Mucoromycota</taxon>
        <taxon>Mucoromycotina</taxon>
        <taxon>Mucoromycetes</taxon>
        <taxon>Mucorales</taxon>
        <taxon>Phycomycetaceae</taxon>
        <taxon>Phycomyces</taxon>
    </lineage>
</organism>
<name>A0A162PYP4_PHYB8</name>